<reference evidence="4 5" key="1">
    <citation type="submission" date="2018-06" db="EMBL/GenBank/DDBJ databases">
        <title>Spongiibacterium sp. HME9304 Genome sequencing and assembly.</title>
        <authorList>
            <person name="Kang H."/>
            <person name="Kim H."/>
            <person name="Joh K."/>
        </authorList>
    </citation>
    <scope>NUCLEOTIDE SEQUENCE [LARGE SCALE GENOMIC DNA]</scope>
    <source>
        <strain evidence="4 5">HME9304</strain>
    </source>
</reference>
<dbReference type="EMBL" id="CP030104">
    <property type="protein sequence ID" value="AWX45373.1"/>
    <property type="molecule type" value="Genomic_DNA"/>
</dbReference>
<evidence type="ECO:0000313" key="5">
    <source>
        <dbReference type="Proteomes" id="UP000248536"/>
    </source>
</evidence>
<dbReference type="InterPro" id="IPR000182">
    <property type="entry name" value="GNAT_dom"/>
</dbReference>
<dbReference type="SUPFAM" id="SSF55729">
    <property type="entry name" value="Acyl-CoA N-acyltransferases (Nat)"/>
    <property type="match status" value="1"/>
</dbReference>
<dbReference type="Gene3D" id="3.40.630.30">
    <property type="match status" value="1"/>
</dbReference>
<dbReference type="GO" id="GO:0016747">
    <property type="term" value="F:acyltransferase activity, transferring groups other than amino-acyl groups"/>
    <property type="evidence" value="ECO:0007669"/>
    <property type="project" value="InterPro"/>
</dbReference>
<feature type="domain" description="N-acetyltransferase" evidence="3">
    <location>
        <begin position="6"/>
        <end position="154"/>
    </location>
</feature>
<dbReference type="Proteomes" id="UP000248536">
    <property type="component" value="Chromosome"/>
</dbReference>
<organism evidence="4 5">
    <name type="scientific">Flagellimonas maritima</name>
    <dbReference type="NCBI Taxonomy" id="1383885"/>
    <lineage>
        <taxon>Bacteria</taxon>
        <taxon>Pseudomonadati</taxon>
        <taxon>Bacteroidota</taxon>
        <taxon>Flavobacteriia</taxon>
        <taxon>Flavobacteriales</taxon>
        <taxon>Flavobacteriaceae</taxon>
        <taxon>Flagellimonas</taxon>
    </lineage>
</organism>
<keyword evidence="1" id="KW-0808">Transferase</keyword>
<keyword evidence="5" id="KW-1185">Reference proteome</keyword>
<dbReference type="Pfam" id="PF00583">
    <property type="entry name" value="Acetyltransf_1"/>
    <property type="match status" value="1"/>
</dbReference>
<accession>A0A2Z4LUG0</accession>
<gene>
    <name evidence="4" type="ORF">HME9304_02387</name>
</gene>
<dbReference type="RefSeq" id="WP_112378771.1">
    <property type="nucleotide sequence ID" value="NZ_CP030104.1"/>
</dbReference>
<dbReference type="AlphaFoldDB" id="A0A2Z4LUG0"/>
<dbReference type="PROSITE" id="PS51186">
    <property type="entry name" value="GNAT"/>
    <property type="match status" value="1"/>
</dbReference>
<name>A0A2Z4LUG0_9FLAO</name>
<sequence>MASSDLIIRNATLEDLSTLLEFEQELIKAERPFDVTLGNDPISYYDIKKMILDEDSKVIVAETDGKIISSGYAIRKKARHYLNHEYYAYLGFMYTHPDHRGKGINSKIVEELKHWSHARGFKEIRLTVYAENVPAIRAYGKVGFKSHLVEMRLE</sequence>
<evidence type="ECO:0000256" key="2">
    <source>
        <dbReference type="ARBA" id="ARBA00023315"/>
    </source>
</evidence>
<dbReference type="CDD" id="cd04301">
    <property type="entry name" value="NAT_SF"/>
    <property type="match status" value="1"/>
</dbReference>
<dbReference type="InterPro" id="IPR016181">
    <property type="entry name" value="Acyl_CoA_acyltransferase"/>
</dbReference>
<evidence type="ECO:0000313" key="4">
    <source>
        <dbReference type="EMBL" id="AWX45373.1"/>
    </source>
</evidence>
<evidence type="ECO:0000259" key="3">
    <source>
        <dbReference type="PROSITE" id="PS51186"/>
    </source>
</evidence>
<dbReference type="PANTHER" id="PTHR43072:SF23">
    <property type="entry name" value="UPF0039 PROTEIN C11D3.02C"/>
    <property type="match status" value="1"/>
</dbReference>
<evidence type="ECO:0000256" key="1">
    <source>
        <dbReference type="ARBA" id="ARBA00022679"/>
    </source>
</evidence>
<dbReference type="PANTHER" id="PTHR43072">
    <property type="entry name" value="N-ACETYLTRANSFERASE"/>
    <property type="match status" value="1"/>
</dbReference>
<dbReference type="OrthoDB" id="1450704at2"/>
<keyword evidence="2" id="KW-0012">Acyltransferase</keyword>
<dbReference type="KEGG" id="spon:HME9304_02387"/>
<proteinExistence type="predicted"/>
<protein>
    <recommendedName>
        <fullName evidence="3">N-acetyltransferase domain-containing protein</fullName>
    </recommendedName>
</protein>